<name>A0ABT9I178_9GAMM</name>
<dbReference type="EMBL" id="JAPJDZ010000039">
    <property type="protein sequence ID" value="MDP5137129.1"/>
    <property type="molecule type" value="Genomic_DNA"/>
</dbReference>
<sequence>MNLTEDEKWLMMDLTDFNKSFKELVENIHFEHLAKSASEKFAIAEKLVVSLIDKELLQLSRSKYKKDSRGVLCLLKSDVLATSEVIHFMKHPSNWMSDHGLEDESIYFELSPTELGEKQLDILFGISNGN</sequence>
<dbReference type="Proteomes" id="UP001231109">
    <property type="component" value="Unassembled WGS sequence"/>
</dbReference>
<dbReference type="RefSeq" id="WP_305976548.1">
    <property type="nucleotide sequence ID" value="NZ_JAPJDZ010000039.1"/>
</dbReference>
<protein>
    <submittedName>
        <fullName evidence="1">Uncharacterized protein</fullName>
    </submittedName>
</protein>
<gene>
    <name evidence="1" type="ORF">ORJ04_14340</name>
</gene>
<comment type="caution">
    <text evidence="1">The sequence shown here is derived from an EMBL/GenBank/DDBJ whole genome shotgun (WGS) entry which is preliminary data.</text>
</comment>
<evidence type="ECO:0000313" key="1">
    <source>
        <dbReference type="EMBL" id="MDP5137129.1"/>
    </source>
</evidence>
<keyword evidence="2" id="KW-1185">Reference proteome</keyword>
<accession>A0ABT9I178</accession>
<evidence type="ECO:0000313" key="2">
    <source>
        <dbReference type="Proteomes" id="UP001231109"/>
    </source>
</evidence>
<organism evidence="1 2">
    <name type="scientific">Rheinheimera baltica</name>
    <dbReference type="NCBI Taxonomy" id="67576"/>
    <lineage>
        <taxon>Bacteria</taxon>
        <taxon>Pseudomonadati</taxon>
        <taxon>Pseudomonadota</taxon>
        <taxon>Gammaproteobacteria</taxon>
        <taxon>Chromatiales</taxon>
        <taxon>Chromatiaceae</taxon>
        <taxon>Rheinheimera</taxon>
    </lineage>
</organism>
<proteinExistence type="predicted"/>
<reference evidence="1 2" key="1">
    <citation type="submission" date="2022-11" db="EMBL/GenBank/DDBJ databases">
        <title>Viruses from the air-sea interface of a natural surface slick.</title>
        <authorList>
            <person name="Rahlff J."/>
            <person name="Holmfeldt K."/>
        </authorList>
    </citation>
    <scope>NUCLEOTIDE SEQUENCE [LARGE SCALE GENOMIC DNA]</scope>
    <source>
        <strain evidence="1 2">SMS4</strain>
    </source>
</reference>